<proteinExistence type="predicted"/>
<dbReference type="EMBL" id="JABXYK010000006">
    <property type="protein sequence ID" value="NVP56085.1"/>
    <property type="molecule type" value="Genomic_DNA"/>
</dbReference>
<evidence type="ECO:0000313" key="3">
    <source>
        <dbReference type="Proteomes" id="UP000659172"/>
    </source>
</evidence>
<dbReference type="Proteomes" id="UP000659172">
    <property type="component" value="Unassembled WGS sequence"/>
</dbReference>
<reference evidence="2 3" key="1">
    <citation type="submission" date="2020-06" db="EMBL/GenBank/DDBJ databases">
        <title>Rhizobium sp.nov. isolated from the tomato plant.</title>
        <authorList>
            <person name="Thin K.K."/>
            <person name="Zhang X."/>
            <person name="He S."/>
        </authorList>
    </citation>
    <scope>NUCLEOTIDE SEQUENCE [LARGE SCALE GENOMIC DNA]</scope>
    <source>
        <strain evidence="2 3">DBTS2</strain>
    </source>
</reference>
<keyword evidence="3" id="KW-1185">Reference proteome</keyword>
<feature type="region of interest" description="Disordered" evidence="1">
    <location>
        <begin position="29"/>
        <end position="63"/>
    </location>
</feature>
<evidence type="ECO:0000256" key="1">
    <source>
        <dbReference type="SAM" id="MobiDB-lite"/>
    </source>
</evidence>
<evidence type="ECO:0000313" key="2">
    <source>
        <dbReference type="EMBL" id="NVP56085.1"/>
    </source>
</evidence>
<feature type="compositionally biased region" description="Basic and acidic residues" evidence="1">
    <location>
        <begin position="32"/>
        <end position="52"/>
    </location>
</feature>
<name>A0ABX2QEG4_9HYPH</name>
<gene>
    <name evidence="2" type="ORF">HV823_12565</name>
</gene>
<organism evidence="2 3">
    <name type="scientific">Mycoplana rhizolycopersici</name>
    <dbReference type="NCBI Taxonomy" id="2746702"/>
    <lineage>
        <taxon>Bacteria</taxon>
        <taxon>Pseudomonadati</taxon>
        <taxon>Pseudomonadota</taxon>
        <taxon>Alphaproteobacteria</taxon>
        <taxon>Hyphomicrobiales</taxon>
        <taxon>Rhizobiaceae</taxon>
        <taxon>Mycoplana</taxon>
    </lineage>
</organism>
<dbReference type="RefSeq" id="WP_176950052.1">
    <property type="nucleotide sequence ID" value="NZ_JABXYK010000006.1"/>
</dbReference>
<accession>A0ABX2QEG4</accession>
<protein>
    <recommendedName>
        <fullName evidence="4">Head-tail adaptor protein</fullName>
    </recommendedName>
</protein>
<comment type="caution">
    <text evidence="2">The sequence shown here is derived from an EMBL/GenBank/DDBJ whole genome shotgun (WGS) entry which is preliminary data.</text>
</comment>
<evidence type="ECO:0008006" key="4">
    <source>
        <dbReference type="Google" id="ProtNLM"/>
    </source>
</evidence>
<sequence length="125" mass="13983">MDFGAVRERLPGLTRAVFGEDIAIVPRVAGEMGERDDGDRTRQDSVRARYDVDPGSEQLGDRREAKNRVFGTLARTTFSIQRTALAWMPREGDIVRRANGDQFRVDAVNCDQPGLVILYVSKVKS</sequence>